<feature type="domain" description="TonB-dependent receptor plug" evidence="10">
    <location>
        <begin position="132"/>
        <end position="256"/>
    </location>
</feature>
<dbReference type="InterPro" id="IPR023996">
    <property type="entry name" value="TonB-dep_OMP_SusC/RagA"/>
</dbReference>
<evidence type="ECO:0000256" key="3">
    <source>
        <dbReference type="ARBA" id="ARBA00022452"/>
    </source>
</evidence>
<dbReference type="NCBIfam" id="TIGR04056">
    <property type="entry name" value="OMP_RagA_SusC"/>
    <property type="match status" value="1"/>
</dbReference>
<evidence type="ECO:0000256" key="1">
    <source>
        <dbReference type="ARBA" id="ARBA00004571"/>
    </source>
</evidence>
<organism evidence="11 12">
    <name type="scientific">Dysgonomonas termitidis</name>
    <dbReference type="NCBI Taxonomy" id="1516126"/>
    <lineage>
        <taxon>Bacteria</taxon>
        <taxon>Pseudomonadati</taxon>
        <taxon>Bacteroidota</taxon>
        <taxon>Bacteroidia</taxon>
        <taxon>Bacteroidales</taxon>
        <taxon>Dysgonomonadaceae</taxon>
        <taxon>Dysgonomonas</taxon>
    </lineage>
</organism>
<evidence type="ECO:0000256" key="5">
    <source>
        <dbReference type="ARBA" id="ARBA00022729"/>
    </source>
</evidence>
<evidence type="ECO:0000256" key="9">
    <source>
        <dbReference type="SAM" id="SignalP"/>
    </source>
</evidence>
<name>A0ABV9L3B5_9BACT</name>
<dbReference type="Pfam" id="PF13715">
    <property type="entry name" value="CarbopepD_reg_2"/>
    <property type="match status" value="1"/>
</dbReference>
<sequence length="1100" mass="122382">MGKLCERICLMLIIILISTTGNMFASGTNEGKAIRKVQQQKKLTGTISDDTGPVIGATVAIKGTTTGTITDNNGQFTLTNIPDGATILITFMGYHTQEVKYTGQESLDIRLVEDSKLLDEVVVTALGIKKEKRALPYAMGEIKSEELRTVPTQNLGSSLYGKVAGMRISSTAGGPMGGTKIQLRGINSISGTNRPLIVMDGVPIYDDDSNWAGRERNQTQDGSALNDINPEDIESMSVLKGANAAALYGSRATNGVIVITTKKGSKSRGLGIDVSTSYTTDRIAYLPEYQDVFGVGTKGYFDKNSNGQNILESTYRSFGPRMDGTKVLWWDGVERPFNPQPDNYKDLFQNGFSNNNTISITNGSDKNSMRLSYANNNYEGFLKNMKQERHNFNFSGTAKVSEWLSFETSITFNRTKNTNNAPRIDRASNFPMPRSEITSLYKDHYKDADGYYMTSEMRDGAPNTGGGVNSSIRDNIINYMLWQQNENLYTNGKDRLMGTITTNVKIIDPLTLRLTVGTDRIRILKEDKEMFKEYSVPTDSKSQGLYRKINQDYTKNFYEAMLLFNKSLNEKFSLSLMGAVSGEDIKESKLQWQSNGLKMNGVFSTANNKSLPGLNDLNGWGSNSSEILYSAYGSGQLAYNHYLYLDITARNDWTSRLPSYSRSFFYPSIGLGFVFTDAFKLPSWLTYGKVRASYAIVGNHTPETYFANISYKLETHDNTVTTNTFDKSVPPVKIEPEKTHSWELGTELKALNGRIGLDLTYFSSETRNQILSVAIPVSSGATSMKMNAGTIKNHGIEIQLSGTPVQTKNFSWDASFNFSYTKSMVKELAEGLSSYQIGSSWDVNFWSNTNSPVYGIYLKKWKRDADGNMIVGSNGRYIQEDNVSYCGDAMPKFIGGFNTTFRYKDFSLTTLIDAQFGGKLVSFTNLYLRATGSGKESLFGRDQEYGGIPYYIDGTGNKIKLDSHNTVVPSTSADGQVYHDGIIAKGVKEDGTPNDVILSAYQYYNYRYNTTATEDQIYNNTYIKFRELSLTYNIPSKIYSKIKLQGLSVSLIGSNLFYIYKSVPNVSPESVLGTKAQNAYVEYTSYPMARSFGFSLKARF</sequence>
<comment type="subcellular location">
    <subcellularLocation>
        <location evidence="1 8">Cell outer membrane</location>
        <topology evidence="1 8">Multi-pass membrane protein</topology>
    </subcellularLocation>
</comment>
<evidence type="ECO:0000313" key="11">
    <source>
        <dbReference type="EMBL" id="MFC4676321.1"/>
    </source>
</evidence>
<dbReference type="SUPFAM" id="SSF49464">
    <property type="entry name" value="Carboxypeptidase regulatory domain-like"/>
    <property type="match status" value="1"/>
</dbReference>
<dbReference type="Gene3D" id="2.60.40.1120">
    <property type="entry name" value="Carboxypeptidase-like, regulatory domain"/>
    <property type="match status" value="1"/>
</dbReference>
<accession>A0ABV9L3B5</accession>
<dbReference type="Gene3D" id="2.170.130.10">
    <property type="entry name" value="TonB-dependent receptor, plug domain"/>
    <property type="match status" value="1"/>
</dbReference>
<dbReference type="InterPro" id="IPR039426">
    <property type="entry name" value="TonB-dep_rcpt-like"/>
</dbReference>
<proteinExistence type="inferred from homology"/>
<gene>
    <name evidence="11" type="ORF">ACFO6W_21805</name>
</gene>
<protein>
    <submittedName>
        <fullName evidence="11">SusC/RagA family TonB-linked outer membrane protein</fullName>
    </submittedName>
</protein>
<evidence type="ECO:0000256" key="7">
    <source>
        <dbReference type="ARBA" id="ARBA00023237"/>
    </source>
</evidence>
<dbReference type="Gene3D" id="2.40.170.20">
    <property type="entry name" value="TonB-dependent receptor, beta-barrel domain"/>
    <property type="match status" value="1"/>
</dbReference>
<dbReference type="PANTHER" id="PTHR30069:SF29">
    <property type="entry name" value="HEMOGLOBIN AND HEMOGLOBIN-HAPTOGLOBIN-BINDING PROTEIN 1-RELATED"/>
    <property type="match status" value="1"/>
</dbReference>
<evidence type="ECO:0000256" key="8">
    <source>
        <dbReference type="PROSITE-ProRule" id="PRU01360"/>
    </source>
</evidence>
<keyword evidence="3 8" id="KW-1134">Transmembrane beta strand</keyword>
<evidence type="ECO:0000256" key="4">
    <source>
        <dbReference type="ARBA" id="ARBA00022692"/>
    </source>
</evidence>
<dbReference type="PANTHER" id="PTHR30069">
    <property type="entry name" value="TONB-DEPENDENT OUTER MEMBRANE RECEPTOR"/>
    <property type="match status" value="1"/>
</dbReference>
<evidence type="ECO:0000256" key="2">
    <source>
        <dbReference type="ARBA" id="ARBA00022448"/>
    </source>
</evidence>
<dbReference type="Proteomes" id="UP001596023">
    <property type="component" value="Unassembled WGS sequence"/>
</dbReference>
<dbReference type="Pfam" id="PF07715">
    <property type="entry name" value="Plug"/>
    <property type="match status" value="1"/>
</dbReference>
<dbReference type="SUPFAM" id="SSF56935">
    <property type="entry name" value="Porins"/>
    <property type="match status" value="1"/>
</dbReference>
<keyword evidence="12" id="KW-1185">Reference proteome</keyword>
<evidence type="ECO:0000259" key="10">
    <source>
        <dbReference type="Pfam" id="PF07715"/>
    </source>
</evidence>
<keyword evidence="5 9" id="KW-0732">Signal</keyword>
<evidence type="ECO:0000256" key="6">
    <source>
        <dbReference type="ARBA" id="ARBA00023136"/>
    </source>
</evidence>
<dbReference type="RefSeq" id="WP_380000439.1">
    <property type="nucleotide sequence ID" value="NZ_JBHSGN010000132.1"/>
</dbReference>
<feature type="chain" id="PRO_5046752794" evidence="9">
    <location>
        <begin position="26"/>
        <end position="1100"/>
    </location>
</feature>
<dbReference type="PROSITE" id="PS52016">
    <property type="entry name" value="TONB_DEPENDENT_REC_3"/>
    <property type="match status" value="1"/>
</dbReference>
<dbReference type="InterPro" id="IPR023997">
    <property type="entry name" value="TonB-dep_OMP_SusC/RagA_CS"/>
</dbReference>
<dbReference type="InterPro" id="IPR036942">
    <property type="entry name" value="Beta-barrel_TonB_sf"/>
</dbReference>
<evidence type="ECO:0000313" key="12">
    <source>
        <dbReference type="Proteomes" id="UP001596023"/>
    </source>
</evidence>
<comment type="similarity">
    <text evidence="8">Belongs to the TonB-dependent receptor family.</text>
</comment>
<keyword evidence="7 8" id="KW-0998">Cell outer membrane</keyword>
<comment type="caution">
    <text evidence="11">The sequence shown here is derived from an EMBL/GenBank/DDBJ whole genome shotgun (WGS) entry which is preliminary data.</text>
</comment>
<reference evidence="12" key="1">
    <citation type="journal article" date="2019" name="Int. J. Syst. Evol. Microbiol.">
        <title>The Global Catalogue of Microorganisms (GCM) 10K type strain sequencing project: providing services to taxonomists for standard genome sequencing and annotation.</title>
        <authorList>
            <consortium name="The Broad Institute Genomics Platform"/>
            <consortium name="The Broad Institute Genome Sequencing Center for Infectious Disease"/>
            <person name="Wu L."/>
            <person name="Ma J."/>
        </authorList>
    </citation>
    <scope>NUCLEOTIDE SEQUENCE [LARGE SCALE GENOMIC DNA]</scope>
    <source>
        <strain evidence="12">CCUG 66188</strain>
    </source>
</reference>
<keyword evidence="6 8" id="KW-0472">Membrane</keyword>
<keyword evidence="2 8" id="KW-0813">Transport</keyword>
<dbReference type="NCBIfam" id="TIGR04057">
    <property type="entry name" value="SusC_RagA_signa"/>
    <property type="match status" value="1"/>
</dbReference>
<dbReference type="InterPro" id="IPR012910">
    <property type="entry name" value="Plug_dom"/>
</dbReference>
<dbReference type="EMBL" id="JBHSGN010000132">
    <property type="protein sequence ID" value="MFC4676321.1"/>
    <property type="molecule type" value="Genomic_DNA"/>
</dbReference>
<dbReference type="InterPro" id="IPR037066">
    <property type="entry name" value="Plug_dom_sf"/>
</dbReference>
<keyword evidence="4 8" id="KW-0812">Transmembrane</keyword>
<feature type="signal peptide" evidence="9">
    <location>
        <begin position="1"/>
        <end position="25"/>
    </location>
</feature>
<dbReference type="InterPro" id="IPR008969">
    <property type="entry name" value="CarboxyPept-like_regulatory"/>
</dbReference>